<keyword evidence="8" id="KW-1185">Reference proteome</keyword>
<dbReference type="Gene3D" id="2.10.110.10">
    <property type="entry name" value="Cysteine Rich Protein"/>
    <property type="match status" value="7"/>
</dbReference>
<dbReference type="InterPro" id="IPR001781">
    <property type="entry name" value="Znf_LIM"/>
</dbReference>
<evidence type="ECO:0000256" key="4">
    <source>
        <dbReference type="PROSITE-ProRule" id="PRU00125"/>
    </source>
</evidence>
<dbReference type="PROSITE" id="PS00478">
    <property type="entry name" value="LIM_DOMAIN_1"/>
    <property type="match status" value="6"/>
</dbReference>
<proteinExistence type="predicted"/>
<dbReference type="Proteomes" id="UP001642540">
    <property type="component" value="Unassembled WGS sequence"/>
</dbReference>
<feature type="domain" description="LIM zinc-binding" evidence="6">
    <location>
        <begin position="426"/>
        <end position="485"/>
    </location>
</feature>
<organism evidence="7 8">
    <name type="scientific">Orchesella dallaii</name>
    <dbReference type="NCBI Taxonomy" id="48710"/>
    <lineage>
        <taxon>Eukaryota</taxon>
        <taxon>Metazoa</taxon>
        <taxon>Ecdysozoa</taxon>
        <taxon>Arthropoda</taxon>
        <taxon>Hexapoda</taxon>
        <taxon>Collembola</taxon>
        <taxon>Entomobryomorpha</taxon>
        <taxon>Entomobryoidea</taxon>
        <taxon>Orchesellidae</taxon>
        <taxon>Orchesellinae</taxon>
        <taxon>Orchesella</taxon>
    </lineage>
</organism>
<dbReference type="PANTHER" id="PTHR24214">
    <property type="entry name" value="PDZ AND LIM DOMAIN PROTEIN ZASP"/>
    <property type="match status" value="1"/>
</dbReference>
<feature type="region of interest" description="Disordered" evidence="5">
    <location>
        <begin position="17"/>
        <end position="88"/>
    </location>
</feature>
<dbReference type="SMART" id="SM00132">
    <property type="entry name" value="LIM"/>
    <property type="match status" value="7"/>
</dbReference>
<dbReference type="InterPro" id="IPR050604">
    <property type="entry name" value="PDZ-LIM_domain"/>
</dbReference>
<dbReference type="Pfam" id="PF00412">
    <property type="entry name" value="LIM"/>
    <property type="match status" value="7"/>
</dbReference>
<sequence>MDVIDVLGEILADIEKQSADASAAASSSQLNRPSKQSINSNGTNSTTQSLQQQQQKSVRFTSSNSTSSSVAVGENESTSSMPSNKLLQPHHHQPLHISVDTLQLPVDRSFLHSPDPDILATNVSILRTPSPGPKSPRVLNRTSSTSVATADASSTAVPVFSINDDNEDWNFQSYHLDYKYTPPPIKGPCCVCNDGIMGAMVTALDKMWHPEHFCCVHCGKELRSPGYTEHDGKPYCKACHNMLFLPPCAGCNKDIQGNYITPLGKVWHPDCFRCTKCTKVLSPDNYFEKEGKPYCEDDFHDLFSPKCHGCKKPIKDDRKVTATGGRQFHPSCFKCCKCNGVLNPNNYKEKDGKLYCEKDYNDLFMPKCAACNTPITQKPTTALGKTFHPKCFTCTECRKVLSPDNYLEKNGKPYCEDDFHKLFSAKCAGCKTPIKDPKKVATAQGKQWHPEHFCCTECGKQLDPNNFWEKEGLPYCEDDYHKLFSPKCAGCRQPIKTKYIIAMGQHWHPEHFCCHQCGKQLHENEYYEKDGKAYCVDDFLNLFAPKCKKCRIPITDDYCLVALDADWHADCFRCRDCNCLLEDVNFFEINGEPYCEQHFHARQCPDCIRIRRAQNRYFGIPETTPMQPKKWASQVSLKSLELNQRPLSQISQFSTSTYDLNQQYGNGKATPSQSARSSYIIPIEREGASSSASNNLYHIHDHDGVCLHDHDEVQATRSSVLSQEQKSRAAALGGKNVGWKKSQDNMQFIAKNQSPYVYNEPGKFPVLEPGKHIRFEEVVTKKEYQAVSKHY</sequence>
<evidence type="ECO:0000259" key="6">
    <source>
        <dbReference type="PROSITE" id="PS50023"/>
    </source>
</evidence>
<dbReference type="EMBL" id="CAXLJM020000129">
    <property type="protein sequence ID" value="CAL8139601.1"/>
    <property type="molecule type" value="Genomic_DNA"/>
</dbReference>
<feature type="domain" description="LIM zinc-binding" evidence="6">
    <location>
        <begin position="246"/>
        <end position="305"/>
    </location>
</feature>
<evidence type="ECO:0000256" key="2">
    <source>
        <dbReference type="ARBA" id="ARBA00022833"/>
    </source>
</evidence>
<feature type="domain" description="LIM zinc-binding" evidence="6">
    <location>
        <begin position="546"/>
        <end position="605"/>
    </location>
</feature>
<evidence type="ECO:0000313" key="8">
    <source>
        <dbReference type="Proteomes" id="UP001642540"/>
    </source>
</evidence>
<dbReference type="CDD" id="cd08368">
    <property type="entry name" value="LIM"/>
    <property type="match status" value="2"/>
</dbReference>
<reference evidence="7 8" key="1">
    <citation type="submission" date="2024-08" db="EMBL/GenBank/DDBJ databases">
        <authorList>
            <person name="Cucini C."/>
            <person name="Frati F."/>
        </authorList>
    </citation>
    <scope>NUCLEOTIDE SEQUENCE [LARGE SCALE GENOMIC DNA]</scope>
</reference>
<feature type="compositionally biased region" description="Low complexity" evidence="5">
    <location>
        <begin position="36"/>
        <end position="69"/>
    </location>
</feature>
<comment type="caution">
    <text evidence="7">The sequence shown here is derived from an EMBL/GenBank/DDBJ whole genome shotgun (WGS) entry which is preliminary data.</text>
</comment>
<feature type="domain" description="LIM zinc-binding" evidence="6">
    <location>
        <begin position="187"/>
        <end position="245"/>
    </location>
</feature>
<feature type="domain" description="LIM zinc-binding" evidence="6">
    <location>
        <begin position="366"/>
        <end position="425"/>
    </location>
</feature>
<evidence type="ECO:0000256" key="1">
    <source>
        <dbReference type="ARBA" id="ARBA00022723"/>
    </source>
</evidence>
<dbReference type="InterPro" id="IPR011017">
    <property type="entry name" value="TRASH_dom"/>
</dbReference>
<feature type="compositionally biased region" description="Low complexity" evidence="5">
    <location>
        <begin position="19"/>
        <end position="28"/>
    </location>
</feature>
<keyword evidence="1 4" id="KW-0479">Metal-binding</keyword>
<gene>
    <name evidence="7" type="ORF">ODALV1_LOCUS27905</name>
</gene>
<protein>
    <recommendedName>
        <fullName evidence="6">LIM zinc-binding domain-containing protein</fullName>
    </recommendedName>
</protein>
<dbReference type="PANTHER" id="PTHR24214:SF62">
    <property type="entry name" value="LEUPAXIN"/>
    <property type="match status" value="1"/>
</dbReference>
<keyword evidence="2 4" id="KW-0862">Zinc</keyword>
<feature type="domain" description="LIM zinc-binding" evidence="6">
    <location>
        <begin position="306"/>
        <end position="365"/>
    </location>
</feature>
<evidence type="ECO:0000256" key="5">
    <source>
        <dbReference type="SAM" id="MobiDB-lite"/>
    </source>
</evidence>
<feature type="region of interest" description="Disordered" evidence="5">
    <location>
        <begin position="125"/>
        <end position="146"/>
    </location>
</feature>
<feature type="domain" description="LIM zinc-binding" evidence="6">
    <location>
        <begin position="486"/>
        <end position="545"/>
    </location>
</feature>
<evidence type="ECO:0000313" key="7">
    <source>
        <dbReference type="EMBL" id="CAL8139601.1"/>
    </source>
</evidence>
<feature type="compositionally biased region" description="Polar residues" evidence="5">
    <location>
        <begin position="75"/>
        <end position="85"/>
    </location>
</feature>
<evidence type="ECO:0000256" key="3">
    <source>
        <dbReference type="ARBA" id="ARBA00023038"/>
    </source>
</evidence>
<dbReference type="SMART" id="SM00746">
    <property type="entry name" value="TRASH"/>
    <property type="match status" value="4"/>
</dbReference>
<dbReference type="SUPFAM" id="SSF57716">
    <property type="entry name" value="Glucocorticoid receptor-like (DNA-binding domain)"/>
    <property type="match status" value="8"/>
</dbReference>
<dbReference type="PROSITE" id="PS50023">
    <property type="entry name" value="LIM_DOMAIN_2"/>
    <property type="match status" value="7"/>
</dbReference>
<keyword evidence="3 4" id="KW-0440">LIM domain</keyword>
<accession>A0ABP1RZN9</accession>
<name>A0ABP1RZN9_9HEXA</name>